<comment type="caution">
    <text evidence="8">The sequence shown here is derived from an EMBL/GenBank/DDBJ whole genome shotgun (WGS) entry which is preliminary data.</text>
</comment>
<evidence type="ECO:0000313" key="8">
    <source>
        <dbReference type="EMBL" id="OAQ38473.1"/>
    </source>
</evidence>
<dbReference type="EMBL" id="LWHJ01000030">
    <property type="protein sequence ID" value="OAQ38473.1"/>
    <property type="molecule type" value="Genomic_DNA"/>
</dbReference>
<reference evidence="8 9" key="2">
    <citation type="submission" date="2016-06" db="EMBL/GenBank/DDBJ databases">
        <title>Pedobacter psychrophilus sp. nov., isolated from Antarctic fragmentary rock.</title>
        <authorList>
            <person name="Svec P."/>
        </authorList>
    </citation>
    <scope>NUCLEOTIDE SEQUENCE [LARGE SCALE GENOMIC DNA]</scope>
    <source>
        <strain evidence="8 9">CCM 8644</strain>
    </source>
</reference>
<name>A0A179DDC8_9SPHI</name>
<feature type="domain" description="p-hydroxybenzoic acid efflux pump subunit AaeA-like beta-barrel" evidence="7">
    <location>
        <begin position="250"/>
        <end position="341"/>
    </location>
</feature>
<evidence type="ECO:0000256" key="2">
    <source>
        <dbReference type="ARBA" id="ARBA00022692"/>
    </source>
</evidence>
<dbReference type="OrthoDB" id="9811754at2"/>
<gene>
    <name evidence="8" type="ORF">A5893_13690</name>
</gene>
<evidence type="ECO:0000259" key="7">
    <source>
        <dbReference type="Pfam" id="PF25963"/>
    </source>
</evidence>
<evidence type="ECO:0000256" key="3">
    <source>
        <dbReference type="ARBA" id="ARBA00022989"/>
    </source>
</evidence>
<evidence type="ECO:0000259" key="6">
    <source>
        <dbReference type="Pfam" id="PF25917"/>
    </source>
</evidence>
<dbReference type="Gene3D" id="2.40.30.170">
    <property type="match status" value="1"/>
</dbReference>
<evidence type="ECO:0000256" key="5">
    <source>
        <dbReference type="SAM" id="Coils"/>
    </source>
</evidence>
<keyword evidence="9" id="KW-1185">Reference proteome</keyword>
<accession>A0A179DDC8</accession>
<organism evidence="8 9">
    <name type="scientific">Pedobacter psychrophilus</name>
    <dbReference type="NCBI Taxonomy" id="1826909"/>
    <lineage>
        <taxon>Bacteria</taxon>
        <taxon>Pseudomonadati</taxon>
        <taxon>Bacteroidota</taxon>
        <taxon>Sphingobacteriia</taxon>
        <taxon>Sphingobacteriales</taxon>
        <taxon>Sphingobacteriaceae</taxon>
        <taxon>Pedobacter</taxon>
    </lineage>
</organism>
<dbReference type="Proteomes" id="UP000078459">
    <property type="component" value="Unassembled WGS sequence"/>
</dbReference>
<dbReference type="STRING" id="1826909.A5893_13690"/>
<dbReference type="Pfam" id="PF25917">
    <property type="entry name" value="BSH_RND"/>
    <property type="match status" value="1"/>
</dbReference>
<dbReference type="PROSITE" id="PS51257">
    <property type="entry name" value="PROKAR_LIPOPROTEIN"/>
    <property type="match status" value="1"/>
</dbReference>
<dbReference type="PANTHER" id="PTHR30386">
    <property type="entry name" value="MEMBRANE FUSION SUBUNIT OF EMRAB-TOLC MULTIDRUG EFFLUX PUMP"/>
    <property type="match status" value="1"/>
</dbReference>
<dbReference type="Gene3D" id="1.10.287.470">
    <property type="entry name" value="Helix hairpin bin"/>
    <property type="match status" value="1"/>
</dbReference>
<keyword evidence="5" id="KW-0175">Coiled coil</keyword>
<feature type="coiled-coil region" evidence="5">
    <location>
        <begin position="140"/>
        <end position="209"/>
    </location>
</feature>
<protein>
    <recommendedName>
        <fullName evidence="10">Secretion protein HlyD</fullName>
    </recommendedName>
</protein>
<keyword evidence="2" id="KW-0812">Transmembrane</keyword>
<dbReference type="Pfam" id="PF25963">
    <property type="entry name" value="Beta-barrel_AAEA"/>
    <property type="match status" value="1"/>
</dbReference>
<keyword evidence="3" id="KW-1133">Transmembrane helix</keyword>
<dbReference type="Gene3D" id="2.40.50.100">
    <property type="match status" value="1"/>
</dbReference>
<evidence type="ECO:0000313" key="9">
    <source>
        <dbReference type="Proteomes" id="UP000078459"/>
    </source>
</evidence>
<dbReference type="GO" id="GO:0055085">
    <property type="term" value="P:transmembrane transport"/>
    <property type="evidence" value="ECO:0007669"/>
    <property type="project" value="InterPro"/>
</dbReference>
<sequence>MMKKLYYILFAASTILVSCGGKETTDNAQIEANISPVIPKINSTVEQVLVSDNQVVKEGDVLIVLDDANYKIAVQQAEVALALAKQNVSLSQSNKNTANSSVNTVQAGTISANASVEAAKVRVEVANKNFERFKNLLAQKSATQQQFDGIKAEKEAAEAQLKMAQAQVEASKSQVVSTKSSVQSSDNGISLAQLSVKQAENNLEAAQLQLTYCTIKAPCNGVVSKKNVQVGQVVVIAQPLMAIADNENAWIVANFKETQIENVKVGQEVEVDVDAYGDKTFTGKVQSFSQATGAKFSLLPADNATGNFVKVTQRIPVKIILDKQTGNEYPLRAGMSVKVAVKTK</sequence>
<evidence type="ECO:0000256" key="1">
    <source>
        <dbReference type="ARBA" id="ARBA00004167"/>
    </source>
</evidence>
<dbReference type="InterPro" id="IPR058625">
    <property type="entry name" value="MdtA-like_BSH"/>
</dbReference>
<dbReference type="PRINTS" id="PR01490">
    <property type="entry name" value="RTXTOXIND"/>
</dbReference>
<proteinExistence type="predicted"/>
<evidence type="ECO:0000256" key="4">
    <source>
        <dbReference type="ARBA" id="ARBA00023136"/>
    </source>
</evidence>
<dbReference type="PANTHER" id="PTHR30386:SF26">
    <property type="entry name" value="TRANSPORT PROTEIN COMB"/>
    <property type="match status" value="1"/>
</dbReference>
<dbReference type="GO" id="GO:0016020">
    <property type="term" value="C:membrane"/>
    <property type="evidence" value="ECO:0007669"/>
    <property type="project" value="UniProtKB-SubCell"/>
</dbReference>
<reference evidence="8 9" key="1">
    <citation type="submission" date="2016-04" db="EMBL/GenBank/DDBJ databases">
        <authorList>
            <person name="Evans L.H."/>
            <person name="Alamgir A."/>
            <person name="Owens N."/>
            <person name="Weber N.D."/>
            <person name="Virtaneva K."/>
            <person name="Barbian K."/>
            <person name="Babar A."/>
            <person name="Rosenke K."/>
        </authorList>
    </citation>
    <scope>NUCLEOTIDE SEQUENCE [LARGE SCALE GENOMIC DNA]</scope>
    <source>
        <strain evidence="8 9">CCM 8644</strain>
    </source>
</reference>
<keyword evidence="4" id="KW-0472">Membrane</keyword>
<dbReference type="AlphaFoldDB" id="A0A179DDC8"/>
<dbReference type="SUPFAM" id="SSF111369">
    <property type="entry name" value="HlyD-like secretion proteins"/>
    <property type="match status" value="3"/>
</dbReference>
<evidence type="ECO:0008006" key="10">
    <source>
        <dbReference type="Google" id="ProtNLM"/>
    </source>
</evidence>
<dbReference type="InterPro" id="IPR058634">
    <property type="entry name" value="AaeA-lik-b-barrel"/>
</dbReference>
<dbReference type="InterPro" id="IPR050739">
    <property type="entry name" value="MFP"/>
</dbReference>
<feature type="domain" description="Multidrug resistance protein MdtA-like barrel-sandwich hybrid" evidence="6">
    <location>
        <begin position="37"/>
        <end position="243"/>
    </location>
</feature>
<comment type="subcellular location">
    <subcellularLocation>
        <location evidence="1">Membrane</location>
        <topology evidence="1">Single-pass membrane protein</topology>
    </subcellularLocation>
</comment>